<dbReference type="SUPFAM" id="SSF54928">
    <property type="entry name" value="RNA-binding domain, RBD"/>
    <property type="match status" value="1"/>
</dbReference>
<dbReference type="AlphaFoldDB" id="A0A2P5WHI4"/>
<evidence type="ECO:0000259" key="3">
    <source>
        <dbReference type="PROSITE" id="PS50177"/>
    </source>
</evidence>
<dbReference type="FunFam" id="3.10.450.50:FF:000003">
    <property type="entry name" value="Nuclear transport factor 2 family protein"/>
    <property type="match status" value="1"/>
</dbReference>
<dbReference type="PROSITE" id="PS50177">
    <property type="entry name" value="NTF2_DOMAIN"/>
    <property type="match status" value="1"/>
</dbReference>
<feature type="region of interest" description="Disordered" evidence="2">
    <location>
        <begin position="444"/>
        <end position="505"/>
    </location>
</feature>
<dbReference type="InterPro" id="IPR002075">
    <property type="entry name" value="NTF2_dom"/>
</dbReference>
<sequence>MAPTSYPGPAQVGSYFVGQYYQVLQQQPDLVHQFYSDDSTMIWVDGDSSDSASAMLQIHAMVMSLNFTAIEIMTINSLDSWNVGVLVMVSGSVKIKDFSSRRKFVQTFFLAPQEKGYFVLSDILQFIDDGETSQLPASTLQENKHDAQPNLSSPVAEPQYSDYVLEEEAREYVNSVHIDDDPIDKYSLPEQPQEEDFEDEVVVEEAPADETLASHHNVVGIVQEIPAMPLEEPVGELPRKTYASIGSTPLLLIMQVQLRVPKEQAVSSVRVQPSYNKVSQSTSEWDHIPEPTSQQSHLAWLDVSESAAEKAVEEGLVSEEAYVLVTKHQSFISTLEELKDVVGVCYAFVEFEDIFAVHNAIKASHIQLGERQVYIEERRPNSSSTWGGEYIGEYKSVYVRNLPSTITVTEIEQEFKNFGRIKPDGVFIRNHKASPIQLGERQVYIEERRPNSSSTRGGRRGRGRGNYTAEASRGRFGSRSLGRGSNQESGDYRSRGNGLYQRGST</sequence>
<dbReference type="OrthoDB" id="339151at2759"/>
<dbReference type="InterPro" id="IPR012677">
    <property type="entry name" value="Nucleotide-bd_a/b_plait_sf"/>
</dbReference>
<dbReference type="InterPro" id="IPR035979">
    <property type="entry name" value="RBD_domain_sf"/>
</dbReference>
<dbReference type="Pfam" id="PF02136">
    <property type="entry name" value="NTF2"/>
    <property type="match status" value="1"/>
</dbReference>
<dbReference type="EMBL" id="KZ667593">
    <property type="protein sequence ID" value="PPR90541.1"/>
    <property type="molecule type" value="Genomic_DNA"/>
</dbReference>
<dbReference type="InterPro" id="IPR032710">
    <property type="entry name" value="NTF2-like_dom_sf"/>
</dbReference>
<evidence type="ECO:0000256" key="2">
    <source>
        <dbReference type="SAM" id="MobiDB-lite"/>
    </source>
</evidence>
<dbReference type="Gene3D" id="3.30.70.330">
    <property type="match status" value="2"/>
</dbReference>
<dbReference type="GO" id="GO:0005829">
    <property type="term" value="C:cytosol"/>
    <property type="evidence" value="ECO:0007669"/>
    <property type="project" value="TreeGrafter"/>
</dbReference>
<accession>A0A2P5WHI4</accession>
<dbReference type="Gene3D" id="3.10.450.50">
    <property type="match status" value="1"/>
</dbReference>
<evidence type="ECO:0000313" key="4">
    <source>
        <dbReference type="EMBL" id="PPR90541.1"/>
    </source>
</evidence>
<dbReference type="SUPFAM" id="SSF54427">
    <property type="entry name" value="NTF2-like"/>
    <property type="match status" value="1"/>
</dbReference>
<evidence type="ECO:0000313" key="5">
    <source>
        <dbReference type="Proteomes" id="UP000239757"/>
    </source>
</evidence>
<dbReference type="GO" id="GO:0003729">
    <property type="term" value="F:mRNA binding"/>
    <property type="evidence" value="ECO:0007669"/>
    <property type="project" value="TreeGrafter"/>
</dbReference>
<evidence type="ECO:0000256" key="1">
    <source>
        <dbReference type="ARBA" id="ARBA00022884"/>
    </source>
</evidence>
<dbReference type="Proteomes" id="UP000239757">
    <property type="component" value="Unassembled WGS sequence"/>
</dbReference>
<dbReference type="PANTHER" id="PTHR10693">
    <property type="entry name" value="RAS GTPASE-ACTIVATING PROTEIN-BINDING PROTEIN"/>
    <property type="match status" value="1"/>
</dbReference>
<dbReference type="InterPro" id="IPR018222">
    <property type="entry name" value="Nuclear_transport_factor_2_euk"/>
</dbReference>
<feature type="compositionally biased region" description="Low complexity" evidence="2">
    <location>
        <begin position="474"/>
        <end position="485"/>
    </location>
</feature>
<keyword evidence="1" id="KW-0694">RNA-binding</keyword>
<name>A0A2P5WHI4_GOSBA</name>
<dbReference type="GO" id="GO:1990904">
    <property type="term" value="C:ribonucleoprotein complex"/>
    <property type="evidence" value="ECO:0007669"/>
    <property type="project" value="TreeGrafter"/>
</dbReference>
<proteinExistence type="predicted"/>
<dbReference type="CDD" id="cd00780">
    <property type="entry name" value="NTF2"/>
    <property type="match status" value="1"/>
</dbReference>
<dbReference type="CDD" id="cd00590">
    <property type="entry name" value="RRM_SF"/>
    <property type="match status" value="1"/>
</dbReference>
<feature type="domain" description="NTF2" evidence="3">
    <location>
        <begin position="12"/>
        <end position="126"/>
    </location>
</feature>
<organism evidence="4 5">
    <name type="scientific">Gossypium barbadense</name>
    <name type="common">Sea Island cotton</name>
    <name type="synonym">Hibiscus barbadensis</name>
    <dbReference type="NCBI Taxonomy" id="3634"/>
    <lineage>
        <taxon>Eukaryota</taxon>
        <taxon>Viridiplantae</taxon>
        <taxon>Streptophyta</taxon>
        <taxon>Embryophyta</taxon>
        <taxon>Tracheophyta</taxon>
        <taxon>Spermatophyta</taxon>
        <taxon>Magnoliopsida</taxon>
        <taxon>eudicotyledons</taxon>
        <taxon>Gunneridae</taxon>
        <taxon>Pentapetalae</taxon>
        <taxon>rosids</taxon>
        <taxon>malvids</taxon>
        <taxon>Malvales</taxon>
        <taxon>Malvaceae</taxon>
        <taxon>Malvoideae</taxon>
        <taxon>Gossypium</taxon>
    </lineage>
</organism>
<reference evidence="4 5" key="1">
    <citation type="submission" date="2015-01" db="EMBL/GenBank/DDBJ databases">
        <title>Genome of allotetraploid Gossypium barbadense reveals genomic plasticity and fiber elongation in cotton evolution.</title>
        <authorList>
            <person name="Chen X."/>
            <person name="Liu X."/>
            <person name="Zhao B."/>
            <person name="Zheng H."/>
            <person name="Hu Y."/>
            <person name="Lu G."/>
            <person name="Yang C."/>
            <person name="Chen J."/>
            <person name="Shan C."/>
            <person name="Zhang L."/>
            <person name="Zhou Y."/>
            <person name="Wang L."/>
            <person name="Guo W."/>
            <person name="Bai Y."/>
            <person name="Ruan J."/>
            <person name="Shangguan X."/>
            <person name="Mao Y."/>
            <person name="Jiang J."/>
            <person name="Zhu Y."/>
            <person name="Lei J."/>
            <person name="Kang H."/>
            <person name="Chen S."/>
            <person name="He X."/>
            <person name="Wang R."/>
            <person name="Wang Y."/>
            <person name="Chen J."/>
            <person name="Wang L."/>
            <person name="Yu S."/>
            <person name="Wang B."/>
            <person name="Wei J."/>
            <person name="Song S."/>
            <person name="Lu X."/>
            <person name="Gao Z."/>
            <person name="Gu W."/>
            <person name="Deng X."/>
            <person name="Ma D."/>
            <person name="Wang S."/>
            <person name="Liang W."/>
            <person name="Fang L."/>
            <person name="Cai C."/>
            <person name="Zhu X."/>
            <person name="Zhou B."/>
            <person name="Zhang Y."/>
            <person name="Chen Z."/>
            <person name="Xu S."/>
            <person name="Zhu R."/>
            <person name="Wang S."/>
            <person name="Zhang T."/>
            <person name="Zhao G."/>
        </authorList>
    </citation>
    <scope>NUCLEOTIDE SEQUENCE [LARGE SCALE GENOMIC DNA]</scope>
    <source>
        <strain evidence="5">cv. Xinhai21</strain>
        <tissue evidence="4">Leaf</tissue>
    </source>
</reference>
<protein>
    <recommendedName>
        <fullName evidence="3">NTF2 domain-containing protein</fullName>
    </recommendedName>
</protein>
<dbReference type="PANTHER" id="PTHR10693:SF29">
    <property type="entry name" value="GB|AAD20086.1"/>
    <property type="match status" value="1"/>
</dbReference>
<dbReference type="InterPro" id="IPR039539">
    <property type="entry name" value="Ras_GTPase_bind_prot"/>
</dbReference>
<gene>
    <name evidence="4" type="ORF">GOBAR_AA30138</name>
</gene>